<dbReference type="PANTHER" id="PTHR10535">
    <property type="entry name" value="DNA-DIRECTED RNA POLYMERASES I, II, AND III SUBUNIT RPABC1"/>
    <property type="match status" value="1"/>
</dbReference>
<accession>A0A382NLV3</accession>
<comment type="similarity">
    <text evidence="2">Belongs to the archaeal Rpo5/eukaryotic RPB5 RNA polymerase subunit family.</text>
</comment>
<dbReference type="GO" id="GO:0042797">
    <property type="term" value="P:tRNA transcription by RNA polymerase III"/>
    <property type="evidence" value="ECO:0007669"/>
    <property type="project" value="TreeGrafter"/>
</dbReference>
<dbReference type="EMBL" id="UINC01101093">
    <property type="protein sequence ID" value="SVC61640.1"/>
    <property type="molecule type" value="Genomic_DNA"/>
</dbReference>
<evidence type="ECO:0000259" key="3">
    <source>
        <dbReference type="Pfam" id="PF01191"/>
    </source>
</evidence>
<organism evidence="5">
    <name type="scientific">marine metagenome</name>
    <dbReference type="NCBI Taxonomy" id="408172"/>
    <lineage>
        <taxon>unclassified sequences</taxon>
        <taxon>metagenomes</taxon>
        <taxon>ecological metagenomes</taxon>
    </lineage>
</organism>
<dbReference type="GO" id="GO:0006366">
    <property type="term" value="P:transcription by RNA polymerase II"/>
    <property type="evidence" value="ECO:0007669"/>
    <property type="project" value="TreeGrafter"/>
</dbReference>
<dbReference type="GO" id="GO:0005665">
    <property type="term" value="C:RNA polymerase II, core complex"/>
    <property type="evidence" value="ECO:0007669"/>
    <property type="project" value="TreeGrafter"/>
</dbReference>
<dbReference type="InterPro" id="IPR000783">
    <property type="entry name" value="RNA_pol_subH/Rpb5_C"/>
</dbReference>
<evidence type="ECO:0000256" key="2">
    <source>
        <dbReference type="ARBA" id="ARBA00025765"/>
    </source>
</evidence>
<dbReference type="GO" id="GO:0005736">
    <property type="term" value="C:RNA polymerase I complex"/>
    <property type="evidence" value="ECO:0007669"/>
    <property type="project" value="TreeGrafter"/>
</dbReference>
<dbReference type="PANTHER" id="PTHR10535:SF0">
    <property type="entry name" value="DNA-DIRECTED RNA POLYMERASES I, II, AND III SUBUNIT RPABC1"/>
    <property type="match status" value="1"/>
</dbReference>
<protein>
    <recommendedName>
        <fullName evidence="6">RNA polymerase subunit H/Rpb5 C-terminal domain-containing protein</fullName>
    </recommendedName>
</protein>
<proteinExistence type="inferred from homology"/>
<sequence length="203" mass="24256">MANFNKFFKTRQTVLEMLRDRKYDTSKYFDENGEYIQLNQELFNENFNINNLQLIVSKLNNPDDKIQVLFHEKKIGIDILKLIISEMNDINITHTLLIVKHKITSFAKKEIIKLSSKYNFEIFLENEMLFNITKHRIVPKHILLDDNEAKAIINCYGKKTFYLPKIFKTDAICKYYDGKVGDIFKIEREKNIYYRVVTRDPKK</sequence>
<gene>
    <name evidence="5" type="ORF">METZ01_LOCUS314494</name>
</gene>
<dbReference type="GO" id="GO:0005666">
    <property type="term" value="C:RNA polymerase III complex"/>
    <property type="evidence" value="ECO:0007669"/>
    <property type="project" value="TreeGrafter"/>
</dbReference>
<dbReference type="SUPFAM" id="SSF55287">
    <property type="entry name" value="RPB5-like RNA polymerase subunit"/>
    <property type="match status" value="1"/>
</dbReference>
<dbReference type="InterPro" id="IPR036710">
    <property type="entry name" value="RNA_pol_Rpb5_N_sf"/>
</dbReference>
<dbReference type="InterPro" id="IPR035913">
    <property type="entry name" value="RPB5-like_sf"/>
</dbReference>
<evidence type="ECO:0000259" key="4">
    <source>
        <dbReference type="Pfam" id="PF03871"/>
    </source>
</evidence>
<evidence type="ECO:0008006" key="6">
    <source>
        <dbReference type="Google" id="ProtNLM"/>
    </source>
</evidence>
<dbReference type="GO" id="GO:0003899">
    <property type="term" value="F:DNA-directed RNA polymerase activity"/>
    <property type="evidence" value="ECO:0007669"/>
    <property type="project" value="InterPro"/>
</dbReference>
<keyword evidence="1" id="KW-0804">Transcription</keyword>
<dbReference type="SUPFAM" id="SSF53036">
    <property type="entry name" value="Eukaryotic RPB5 N-terminal domain"/>
    <property type="match status" value="1"/>
</dbReference>
<dbReference type="GO" id="GO:0006362">
    <property type="term" value="P:transcription elongation by RNA polymerase I"/>
    <property type="evidence" value="ECO:0007669"/>
    <property type="project" value="TreeGrafter"/>
</dbReference>
<dbReference type="InterPro" id="IPR014381">
    <property type="entry name" value="Arch_Rpo5/euc_Rpb5"/>
</dbReference>
<dbReference type="PIRSF" id="PIRSF000747">
    <property type="entry name" value="RPB5"/>
    <property type="match status" value="1"/>
</dbReference>
<feature type="domain" description="RNA polymerase Rpb5 N-terminal" evidence="4">
    <location>
        <begin position="4"/>
        <end position="87"/>
    </location>
</feature>
<name>A0A382NLV3_9ZZZZ</name>
<dbReference type="Pfam" id="PF01191">
    <property type="entry name" value="RNA_pol_Rpb5_C"/>
    <property type="match status" value="1"/>
</dbReference>
<dbReference type="GO" id="GO:0003677">
    <property type="term" value="F:DNA binding"/>
    <property type="evidence" value="ECO:0007669"/>
    <property type="project" value="InterPro"/>
</dbReference>
<dbReference type="Pfam" id="PF03871">
    <property type="entry name" value="RNA_pol_Rpb5_N"/>
    <property type="match status" value="1"/>
</dbReference>
<feature type="domain" description="RNA polymerase subunit H/Rpb5 C-terminal" evidence="3">
    <location>
        <begin position="130"/>
        <end position="197"/>
    </location>
</feature>
<evidence type="ECO:0000313" key="5">
    <source>
        <dbReference type="EMBL" id="SVC61640.1"/>
    </source>
</evidence>
<reference evidence="5" key="1">
    <citation type="submission" date="2018-05" db="EMBL/GenBank/DDBJ databases">
        <authorList>
            <person name="Lanie J.A."/>
            <person name="Ng W.-L."/>
            <person name="Kazmierczak K.M."/>
            <person name="Andrzejewski T.M."/>
            <person name="Davidsen T.M."/>
            <person name="Wayne K.J."/>
            <person name="Tettelin H."/>
            <person name="Glass J.I."/>
            <person name="Rusch D."/>
            <person name="Podicherti R."/>
            <person name="Tsui H.-C.T."/>
            <person name="Winkler M.E."/>
        </authorList>
    </citation>
    <scope>NUCLEOTIDE SEQUENCE</scope>
</reference>
<dbReference type="Gene3D" id="3.90.940.20">
    <property type="entry name" value="RPB5-like RNA polymerase subunit"/>
    <property type="match status" value="1"/>
</dbReference>
<evidence type="ECO:0000256" key="1">
    <source>
        <dbReference type="ARBA" id="ARBA00023163"/>
    </source>
</evidence>
<dbReference type="AlphaFoldDB" id="A0A382NLV3"/>
<dbReference type="Gene3D" id="3.40.1340.10">
    <property type="entry name" value="RNA polymerase, Rpb5, N-terminal domain"/>
    <property type="match status" value="1"/>
</dbReference>
<dbReference type="InterPro" id="IPR005571">
    <property type="entry name" value="RNA_pol_Rpb5_N"/>
</dbReference>